<feature type="compositionally biased region" description="Basic and acidic residues" evidence="3">
    <location>
        <begin position="1214"/>
        <end position="1231"/>
    </location>
</feature>
<feature type="compositionally biased region" description="Low complexity" evidence="3">
    <location>
        <begin position="153"/>
        <end position="166"/>
    </location>
</feature>
<dbReference type="Pfam" id="PF00621">
    <property type="entry name" value="RhoGEF"/>
    <property type="match status" value="1"/>
</dbReference>
<dbReference type="InterPro" id="IPR001331">
    <property type="entry name" value="GDS_CDC24_CS"/>
</dbReference>
<dbReference type="InterPro" id="IPR011993">
    <property type="entry name" value="PH-like_dom_sf"/>
</dbReference>
<dbReference type="PROSITE" id="PS50010">
    <property type="entry name" value="DH_2"/>
    <property type="match status" value="1"/>
</dbReference>
<dbReference type="Pfam" id="PF23014">
    <property type="entry name" value="PH_Tiam1"/>
    <property type="match status" value="1"/>
</dbReference>
<feature type="region of interest" description="Disordered" evidence="3">
    <location>
        <begin position="735"/>
        <end position="780"/>
    </location>
</feature>
<dbReference type="Proteomes" id="UP000472265">
    <property type="component" value="Chromosome 22"/>
</dbReference>
<feature type="domain" description="PH" evidence="4">
    <location>
        <begin position="409"/>
        <end position="524"/>
    </location>
</feature>
<evidence type="ECO:0000259" key="4">
    <source>
        <dbReference type="PROSITE" id="PS50003"/>
    </source>
</evidence>
<accession>A0A671TV82</accession>
<dbReference type="InterPro" id="IPR040655">
    <property type="entry name" value="TIAM1_CC-Ex"/>
</dbReference>
<dbReference type="Gene3D" id="6.10.140.680">
    <property type="match status" value="1"/>
</dbReference>
<dbReference type="Gene3D" id="2.30.29.30">
    <property type="entry name" value="Pleckstrin-homology domain (PH domain)/Phosphotyrosine-binding domain (PTB)"/>
    <property type="match status" value="2"/>
</dbReference>
<reference evidence="6" key="2">
    <citation type="submission" date="2025-08" db="UniProtKB">
        <authorList>
            <consortium name="Ensembl"/>
        </authorList>
    </citation>
    <scope>IDENTIFICATION</scope>
</reference>
<gene>
    <name evidence="6" type="primary">LOC115574084</name>
</gene>
<name>A0A671TV82_SPAAU</name>
<dbReference type="InterPro" id="IPR055230">
    <property type="entry name" value="PH_Tiam1/2"/>
</dbReference>
<feature type="region of interest" description="Disordered" evidence="3">
    <location>
        <begin position="1"/>
        <end position="113"/>
    </location>
</feature>
<feature type="compositionally biased region" description="Low complexity" evidence="3">
    <location>
        <begin position="31"/>
        <end position="43"/>
    </location>
</feature>
<evidence type="ECO:0000259" key="5">
    <source>
        <dbReference type="PROSITE" id="PS50010"/>
    </source>
</evidence>
<feature type="coiled-coil region" evidence="2">
    <location>
        <begin position="567"/>
        <end position="594"/>
    </location>
</feature>
<organism evidence="6 7">
    <name type="scientific">Sparus aurata</name>
    <name type="common">Gilthead sea bream</name>
    <dbReference type="NCBI Taxonomy" id="8175"/>
    <lineage>
        <taxon>Eukaryota</taxon>
        <taxon>Metazoa</taxon>
        <taxon>Chordata</taxon>
        <taxon>Craniata</taxon>
        <taxon>Vertebrata</taxon>
        <taxon>Euteleostomi</taxon>
        <taxon>Actinopterygii</taxon>
        <taxon>Neopterygii</taxon>
        <taxon>Teleostei</taxon>
        <taxon>Neoteleostei</taxon>
        <taxon>Acanthomorphata</taxon>
        <taxon>Eupercaria</taxon>
        <taxon>Spariformes</taxon>
        <taxon>Sparidae</taxon>
        <taxon>Sparus</taxon>
    </lineage>
</organism>
<feature type="region of interest" description="Disordered" evidence="3">
    <location>
        <begin position="129"/>
        <end position="166"/>
    </location>
</feature>
<proteinExistence type="predicted"/>
<dbReference type="CDD" id="cd01230">
    <property type="entry name" value="PH1_Tiam1_2"/>
    <property type="match status" value="1"/>
</dbReference>
<feature type="region of interest" description="Disordered" evidence="3">
    <location>
        <begin position="1191"/>
        <end position="1257"/>
    </location>
</feature>
<reference evidence="6" key="1">
    <citation type="submission" date="2021-04" db="EMBL/GenBank/DDBJ databases">
        <authorList>
            <consortium name="Wellcome Sanger Institute Data Sharing"/>
        </authorList>
    </citation>
    <scope>NUCLEOTIDE SEQUENCE [LARGE SCALE GENOMIC DNA]</scope>
</reference>
<evidence type="ECO:0008006" key="8">
    <source>
        <dbReference type="Google" id="ProtNLM"/>
    </source>
</evidence>
<dbReference type="SUPFAM" id="SSF48065">
    <property type="entry name" value="DBL homology domain (DH-domain)"/>
    <property type="match status" value="1"/>
</dbReference>
<dbReference type="InParanoid" id="A0A671TV82"/>
<dbReference type="SMART" id="SM00325">
    <property type="entry name" value="RhoGEF"/>
    <property type="match status" value="1"/>
</dbReference>
<dbReference type="GO" id="GO:0007264">
    <property type="term" value="P:small GTPase-mediated signal transduction"/>
    <property type="evidence" value="ECO:0007669"/>
    <property type="project" value="InterPro"/>
</dbReference>
<dbReference type="PROSITE" id="PS00741">
    <property type="entry name" value="DH_1"/>
    <property type="match status" value="1"/>
</dbReference>
<feature type="compositionally biased region" description="Low complexity" evidence="3">
    <location>
        <begin position="768"/>
        <end position="780"/>
    </location>
</feature>
<dbReference type="Pfam" id="PF18385">
    <property type="entry name" value="Tiam_CC_Ex"/>
    <property type="match status" value="1"/>
</dbReference>
<dbReference type="SMART" id="SM00233">
    <property type="entry name" value="PH"/>
    <property type="match status" value="2"/>
</dbReference>
<feature type="domain" description="DH" evidence="5">
    <location>
        <begin position="834"/>
        <end position="1028"/>
    </location>
</feature>
<dbReference type="Ensembl" id="ENSSAUT00010006423.1">
    <property type="protein sequence ID" value="ENSSAUP00010005959.1"/>
    <property type="gene ID" value="ENSSAUG00010003051.1"/>
</dbReference>
<dbReference type="InterPro" id="IPR001849">
    <property type="entry name" value="PH_domain"/>
</dbReference>
<keyword evidence="2" id="KW-0175">Coiled coil</keyword>
<dbReference type="SUPFAM" id="SSF50729">
    <property type="entry name" value="PH domain-like"/>
    <property type="match status" value="2"/>
</dbReference>
<dbReference type="GO" id="GO:0005085">
    <property type="term" value="F:guanyl-nucleotide exchange factor activity"/>
    <property type="evidence" value="ECO:0007669"/>
    <property type="project" value="InterPro"/>
</dbReference>
<dbReference type="CDD" id="cd00160">
    <property type="entry name" value="RhoGEF"/>
    <property type="match status" value="1"/>
</dbReference>
<dbReference type="GeneTree" id="ENSGT00940000157012"/>
<feature type="compositionally biased region" description="Polar residues" evidence="3">
    <location>
        <begin position="1"/>
        <end position="22"/>
    </location>
</feature>
<dbReference type="InterPro" id="IPR035899">
    <property type="entry name" value="DBL_dom_sf"/>
</dbReference>
<keyword evidence="7" id="KW-1185">Reference proteome</keyword>
<dbReference type="PANTHER" id="PTHR46001:SF5">
    <property type="entry name" value="RHO GUANINE NUCLEOTIDE EXCHANGE FACTOR TIAM2"/>
    <property type="match status" value="1"/>
</dbReference>
<protein>
    <recommendedName>
        <fullName evidence="8">TIAM Rac1 associated GEF 2a</fullName>
    </recommendedName>
</protein>
<evidence type="ECO:0000256" key="1">
    <source>
        <dbReference type="ARBA" id="ARBA00022737"/>
    </source>
</evidence>
<evidence type="ECO:0000256" key="2">
    <source>
        <dbReference type="SAM" id="Coils"/>
    </source>
</evidence>
<feature type="compositionally biased region" description="Basic and acidic residues" evidence="3">
    <location>
        <begin position="678"/>
        <end position="688"/>
    </location>
</feature>
<dbReference type="Gene3D" id="1.20.900.10">
    <property type="entry name" value="Dbl homology (DH) domain"/>
    <property type="match status" value="1"/>
</dbReference>
<dbReference type="OMA" id="YTSWHYE"/>
<sequence>MGNTDSHSSFVSPAKSSCTVRFSSRREEVPSARSWWRSSQGGSRSRGRSYQNQHAAGPPYTSWHYEPRGGSKLGAGSPQRYSRGERLQGGCRSYLENGGGSNRESGGSPKVLLSKDGSMRVEFTNSRVVPMEPQGLAGLPATTSTSPPVAEPSLRTSKGSSLSSDGSWYDSPWGTGGELADNVFDLTPASSSPLVSPSSASLDNVYSSHNTLPAFPTAPDASLQQATAFSCAALLDDVIQEEEGSGGGVEQLYSSLTLPCRRAELANTSSTSTSTTGNNRKDFLKSRIRRLSDWTGSLSRKKRRIQEPYGSNTSDVFINGLDSGCNTLWSSNPLHTLNQNQNQNQFPSFHCGSSRSLNLNQSSDAQRQNVYNNFMQELETGCSSAEMDGEVEVGGGEQLDVLFEKEQGVVRRAGWLSFKALITVNKDRKLELVARRKWRHFWVTLKGCTLLFYETYGKNTSADQELSPRYALLADDSIVQAVPEHPKKEHVFCLSNSHGDVYLLQATNQTDLENWVTAIHSASASLLAKRQGKEDTLRLLRCQSRSLLHKIDMDGKMKKMAELQLSVIKEQKNRKAVESQIQQWEQNLEKLNLDLFRLRCYLSSLQGSELPNPKSLLAVASRPSKSMLGRLGVFSVSSFHALVCSRDEATLRRRCRTLSGGRHRRRGLPSSLKALDGPNRRSGDDRHSTSQVTPRPGPRSHSNTVLVVNGATVAGLDLDLMQSVFSHRRLQLLLRRDQSPDPVGPDPEEPDPGDLCQPPAPLDPQAWTGGTTSTNSGSTKSSVVFLCPSLQNMDRVYSLYQTFPEGRATEADVPRNPYGREQPASPAHLSVCQRLRRVIEELVDTEKSYVKDLVCLFDIYLTPLQKETFLSKDEMEALFGSLPEMLDFQRVFLQTLEERIASCPDFSSLDTPGQFKTLLFSLGGSFLYYADHFKHYSGFCANHIKVQKVLERAKTDAAFKHFLEARNPTNQHSSSLESYLIKPVQRVLKYPLLLRELVSLTDPESPEHTHLTEALRAMEKVASHINEMQKIYEEYGSVFDQLAAEQIGPHRQVTEISMGEFLVHSSVVWLNPLPSLGRLRKEPELTLFVFKRAVILVYRESIKLKKRMTGSRSADLDPFRFRWLIPVSAVQVRPAKITGSENPCVWELVHSRSEVEGRPETVFQLCSSGLETKASVLRALRSLLRERAPGGSLRRSRLSTADRSSSWRRRQQRCRSDAQRTAHRQPEDGRRPAGGSVLGDTCSEPLLPSRAAGDSAGKRSRLCSLTSELEAQLQRLNFTEDEAERGAAPSEDKRRSASLRRSPAGETLELLERDFSVQSLTSMINEDCFYDSMLGRPAIS</sequence>
<feature type="region of interest" description="Disordered" evidence="3">
    <location>
        <begin position="1280"/>
        <end position="1301"/>
    </location>
</feature>
<evidence type="ECO:0000313" key="7">
    <source>
        <dbReference type="Proteomes" id="UP000472265"/>
    </source>
</evidence>
<dbReference type="InterPro" id="IPR043537">
    <property type="entry name" value="Tiam1/Tiam2/Sif"/>
</dbReference>
<dbReference type="PROSITE" id="PS50003">
    <property type="entry name" value="PH_DOMAIN"/>
    <property type="match status" value="1"/>
</dbReference>
<evidence type="ECO:0000313" key="6">
    <source>
        <dbReference type="Ensembl" id="ENSSAUP00010005959.1"/>
    </source>
</evidence>
<dbReference type="PANTHER" id="PTHR46001">
    <property type="entry name" value="TIAM (MAMMALIAN TUMOR INVASION AND METASTASIS FACTOR) HOMOLOG"/>
    <property type="match status" value="1"/>
</dbReference>
<dbReference type="InterPro" id="IPR000219">
    <property type="entry name" value="DH_dom"/>
</dbReference>
<reference evidence="6" key="3">
    <citation type="submission" date="2025-09" db="UniProtKB">
        <authorList>
            <consortium name="Ensembl"/>
        </authorList>
    </citation>
    <scope>IDENTIFICATION</scope>
</reference>
<dbReference type="Pfam" id="PF00169">
    <property type="entry name" value="PH"/>
    <property type="match status" value="1"/>
</dbReference>
<keyword evidence="1" id="KW-0677">Repeat</keyword>
<evidence type="ECO:0000256" key="3">
    <source>
        <dbReference type="SAM" id="MobiDB-lite"/>
    </source>
</evidence>
<feature type="region of interest" description="Disordered" evidence="3">
    <location>
        <begin position="660"/>
        <end position="704"/>
    </location>
</feature>